<reference evidence="12" key="1">
    <citation type="submission" date="2022-06" db="EMBL/GenBank/DDBJ databases">
        <title>Aquibacillus sp. a new bacterium isolated from soil saline samples.</title>
        <authorList>
            <person name="Galisteo C."/>
            <person name="De La Haba R."/>
            <person name="Sanchez-Porro C."/>
            <person name="Ventosa A."/>
        </authorList>
    </citation>
    <scope>NUCLEOTIDE SEQUENCE</scope>
    <source>
        <strain evidence="12">3ASR75-54</strain>
    </source>
</reference>
<comment type="caution">
    <text evidence="12">The sequence shown here is derived from an EMBL/GenBank/DDBJ whole genome shotgun (WGS) entry which is preliminary data.</text>
</comment>
<comment type="catalytic activity">
    <reaction evidence="1 10">
        <text>N-(5-phospho-beta-D-ribosyl)anthranilate = 1-(2-carboxyphenylamino)-1-deoxy-D-ribulose 5-phosphate</text>
        <dbReference type="Rhea" id="RHEA:21540"/>
        <dbReference type="ChEBI" id="CHEBI:18277"/>
        <dbReference type="ChEBI" id="CHEBI:58613"/>
        <dbReference type="EC" id="5.3.1.24"/>
    </reaction>
</comment>
<dbReference type="AlphaFoldDB" id="A0A9X3WJC6"/>
<dbReference type="Gene3D" id="3.20.20.70">
    <property type="entry name" value="Aldolase class I"/>
    <property type="match status" value="1"/>
</dbReference>
<keyword evidence="6 10" id="KW-0028">Amino-acid biosynthesis</keyword>
<protein>
    <recommendedName>
        <fullName evidence="5 10">N-(5'-phosphoribosyl)anthranilate isomerase</fullName>
        <shortName evidence="10">PRAI</shortName>
        <ecNumber evidence="4 10">5.3.1.24</ecNumber>
    </recommendedName>
</protein>
<keyword evidence="7 10" id="KW-0822">Tryptophan biosynthesis</keyword>
<keyword evidence="9 10" id="KW-0413">Isomerase</keyword>
<evidence type="ECO:0000256" key="7">
    <source>
        <dbReference type="ARBA" id="ARBA00022822"/>
    </source>
</evidence>
<evidence type="ECO:0000256" key="1">
    <source>
        <dbReference type="ARBA" id="ARBA00001164"/>
    </source>
</evidence>
<evidence type="ECO:0000256" key="8">
    <source>
        <dbReference type="ARBA" id="ARBA00023141"/>
    </source>
</evidence>
<dbReference type="InterPro" id="IPR001240">
    <property type="entry name" value="PRAI_dom"/>
</dbReference>
<evidence type="ECO:0000313" key="12">
    <source>
        <dbReference type="EMBL" id="MDC3418126.1"/>
    </source>
</evidence>
<comment type="similarity">
    <text evidence="3 10">Belongs to the TrpF family.</text>
</comment>
<sequence>MKVKICGILTEEAARHAANEGADFIGFVFAESKRKISVEKAKALAGVIPDSVKKVGVFVNEDLATIKAIAREVGLDYIQLHGDETPDFCTEVGLPIIKAFQIRSKEDLDRLSDYQVDYFLLDSPAGKYRGGNGETFDWSLTKHLSDIDGKVILAGGLHAKNVQTAIAEVNPIGVDVSSGVETDGVKDLEKMTAFVTEAKKGDTNAKL</sequence>
<dbReference type="InterPro" id="IPR044643">
    <property type="entry name" value="TrpF_fam"/>
</dbReference>
<dbReference type="NCBIfam" id="NF002300">
    <property type="entry name" value="PRK01222.1-7"/>
    <property type="match status" value="1"/>
</dbReference>
<evidence type="ECO:0000256" key="4">
    <source>
        <dbReference type="ARBA" id="ARBA00012572"/>
    </source>
</evidence>
<evidence type="ECO:0000256" key="9">
    <source>
        <dbReference type="ARBA" id="ARBA00023235"/>
    </source>
</evidence>
<dbReference type="GO" id="GO:0004640">
    <property type="term" value="F:phosphoribosylanthranilate isomerase activity"/>
    <property type="evidence" value="ECO:0007669"/>
    <property type="project" value="UniProtKB-UniRule"/>
</dbReference>
<name>A0A9X3WJC6_9BACI</name>
<dbReference type="Pfam" id="PF00697">
    <property type="entry name" value="PRAI"/>
    <property type="match status" value="1"/>
</dbReference>
<dbReference type="HAMAP" id="MF_00135">
    <property type="entry name" value="PRAI"/>
    <property type="match status" value="1"/>
</dbReference>
<dbReference type="GO" id="GO:0000162">
    <property type="term" value="P:L-tryptophan biosynthetic process"/>
    <property type="evidence" value="ECO:0007669"/>
    <property type="project" value="UniProtKB-UniRule"/>
</dbReference>
<evidence type="ECO:0000256" key="3">
    <source>
        <dbReference type="ARBA" id="ARBA00007571"/>
    </source>
</evidence>
<dbReference type="FunFam" id="3.20.20.70:FF:000075">
    <property type="entry name" value="Tryptophan biosynthesis protein TRP1"/>
    <property type="match status" value="1"/>
</dbReference>
<proteinExistence type="inferred from homology"/>
<dbReference type="SUPFAM" id="SSF51366">
    <property type="entry name" value="Ribulose-phoshate binding barrel"/>
    <property type="match status" value="1"/>
</dbReference>
<dbReference type="EMBL" id="JAMQKC010000020">
    <property type="protein sequence ID" value="MDC3418126.1"/>
    <property type="molecule type" value="Genomic_DNA"/>
</dbReference>
<dbReference type="EC" id="5.3.1.24" evidence="4 10"/>
<dbReference type="InterPro" id="IPR013785">
    <property type="entry name" value="Aldolase_TIM"/>
</dbReference>
<evidence type="ECO:0000259" key="11">
    <source>
        <dbReference type="Pfam" id="PF00697"/>
    </source>
</evidence>
<feature type="domain" description="N-(5'phosphoribosyl) anthranilate isomerase (PRAI)" evidence="11">
    <location>
        <begin position="3"/>
        <end position="196"/>
    </location>
</feature>
<comment type="pathway">
    <text evidence="2 10">Amino-acid biosynthesis; L-tryptophan biosynthesis; L-tryptophan from chorismate: step 3/5.</text>
</comment>
<organism evidence="12 13">
    <name type="scientific">Aquibacillus salsiterrae</name>
    <dbReference type="NCBI Taxonomy" id="2950439"/>
    <lineage>
        <taxon>Bacteria</taxon>
        <taxon>Bacillati</taxon>
        <taxon>Bacillota</taxon>
        <taxon>Bacilli</taxon>
        <taxon>Bacillales</taxon>
        <taxon>Bacillaceae</taxon>
        <taxon>Aquibacillus</taxon>
    </lineage>
</organism>
<dbReference type="PANTHER" id="PTHR42894:SF1">
    <property type="entry name" value="N-(5'-PHOSPHORIBOSYL)ANTHRANILATE ISOMERASE"/>
    <property type="match status" value="1"/>
</dbReference>
<accession>A0A9X3WJC6</accession>
<evidence type="ECO:0000256" key="5">
    <source>
        <dbReference type="ARBA" id="ARBA00022272"/>
    </source>
</evidence>
<gene>
    <name evidence="10" type="primary">trpF</name>
    <name evidence="12" type="ORF">NC799_14640</name>
</gene>
<dbReference type="RefSeq" id="WP_272447189.1">
    <property type="nucleotide sequence ID" value="NZ_JAMQKC010000020.1"/>
</dbReference>
<keyword evidence="13" id="KW-1185">Reference proteome</keyword>
<dbReference type="PANTHER" id="PTHR42894">
    <property type="entry name" value="N-(5'-PHOSPHORIBOSYL)ANTHRANILATE ISOMERASE"/>
    <property type="match status" value="1"/>
</dbReference>
<dbReference type="InterPro" id="IPR011060">
    <property type="entry name" value="RibuloseP-bd_barrel"/>
</dbReference>
<dbReference type="Proteomes" id="UP001145069">
    <property type="component" value="Unassembled WGS sequence"/>
</dbReference>
<keyword evidence="8 10" id="KW-0057">Aromatic amino acid biosynthesis</keyword>
<evidence type="ECO:0000256" key="2">
    <source>
        <dbReference type="ARBA" id="ARBA00004664"/>
    </source>
</evidence>
<dbReference type="NCBIfam" id="NF002298">
    <property type="entry name" value="PRK01222.1-4"/>
    <property type="match status" value="1"/>
</dbReference>
<evidence type="ECO:0000256" key="10">
    <source>
        <dbReference type="HAMAP-Rule" id="MF_00135"/>
    </source>
</evidence>
<evidence type="ECO:0000313" key="13">
    <source>
        <dbReference type="Proteomes" id="UP001145069"/>
    </source>
</evidence>
<dbReference type="CDD" id="cd00405">
    <property type="entry name" value="PRAI"/>
    <property type="match status" value="1"/>
</dbReference>
<evidence type="ECO:0000256" key="6">
    <source>
        <dbReference type="ARBA" id="ARBA00022605"/>
    </source>
</evidence>